<comment type="similarity">
    <text evidence="1">Belongs to the UPF0229 family.</text>
</comment>
<feature type="coiled-coil region" evidence="2">
    <location>
        <begin position="232"/>
        <end position="269"/>
    </location>
</feature>
<evidence type="ECO:0000256" key="2">
    <source>
        <dbReference type="SAM" id="Coils"/>
    </source>
</evidence>
<dbReference type="HAMAP" id="MF_01232">
    <property type="entry name" value="UPF0229"/>
    <property type="match status" value="1"/>
</dbReference>
<accession>A0A4R6EFC8</accession>
<evidence type="ECO:0000256" key="1">
    <source>
        <dbReference type="HAMAP-Rule" id="MF_01232"/>
    </source>
</evidence>
<name>A0A4R6EFC8_9RHOO</name>
<dbReference type="EMBL" id="SNVV01000001">
    <property type="protein sequence ID" value="TDN56960.1"/>
    <property type="molecule type" value="Genomic_DNA"/>
</dbReference>
<feature type="compositionally biased region" description="Gly residues" evidence="3">
    <location>
        <begin position="140"/>
        <end position="149"/>
    </location>
</feature>
<dbReference type="InterPro" id="IPR006698">
    <property type="entry name" value="UPF0229"/>
</dbReference>
<feature type="region of interest" description="Disordered" evidence="3">
    <location>
        <begin position="101"/>
        <end position="124"/>
    </location>
</feature>
<feature type="region of interest" description="Disordered" evidence="3">
    <location>
        <begin position="136"/>
        <end position="158"/>
    </location>
</feature>
<comment type="caution">
    <text evidence="4">The sequence shown here is derived from an EMBL/GenBank/DDBJ whole genome shotgun (WGS) entry which is preliminary data.</text>
</comment>
<organism evidence="4 5">
    <name type="scientific">Azoarcus indigens</name>
    <dbReference type="NCBI Taxonomy" id="29545"/>
    <lineage>
        <taxon>Bacteria</taxon>
        <taxon>Pseudomonadati</taxon>
        <taxon>Pseudomonadota</taxon>
        <taxon>Betaproteobacteria</taxon>
        <taxon>Rhodocyclales</taxon>
        <taxon>Zoogloeaceae</taxon>
        <taxon>Azoarcus</taxon>
    </lineage>
</organism>
<dbReference type="PANTHER" id="PTHR30510">
    <property type="entry name" value="UPF0229 PROTEIN YEAH"/>
    <property type="match status" value="1"/>
</dbReference>
<protein>
    <recommendedName>
        <fullName evidence="1">UPF0229 protein C7389_101342</fullName>
    </recommendedName>
</protein>
<keyword evidence="5" id="KW-1185">Reference proteome</keyword>
<evidence type="ECO:0000313" key="5">
    <source>
        <dbReference type="Proteomes" id="UP000295129"/>
    </source>
</evidence>
<proteinExistence type="inferred from homology"/>
<reference evidence="4 5" key="1">
    <citation type="submission" date="2019-03" db="EMBL/GenBank/DDBJ databases">
        <title>Genomic Encyclopedia of Type Strains, Phase IV (KMG-IV): sequencing the most valuable type-strain genomes for metagenomic binning, comparative biology and taxonomic classification.</title>
        <authorList>
            <person name="Goeker M."/>
        </authorList>
    </citation>
    <scope>NUCLEOTIDE SEQUENCE [LARGE SCALE GENOMIC DNA]</scope>
    <source>
        <strain evidence="4 5">DSM 12121</strain>
    </source>
</reference>
<dbReference type="NCBIfam" id="NF003707">
    <property type="entry name" value="PRK05325.1-2"/>
    <property type="match status" value="1"/>
</dbReference>
<dbReference type="Pfam" id="PF04285">
    <property type="entry name" value="DUF444"/>
    <property type="match status" value="1"/>
</dbReference>
<keyword evidence="2" id="KW-0175">Coiled coil</keyword>
<dbReference type="NCBIfam" id="NF003708">
    <property type="entry name" value="PRK05325.1-3"/>
    <property type="match status" value="1"/>
</dbReference>
<dbReference type="AlphaFoldDB" id="A0A4R6EFC8"/>
<dbReference type="Proteomes" id="UP000295129">
    <property type="component" value="Unassembled WGS sequence"/>
</dbReference>
<evidence type="ECO:0000313" key="4">
    <source>
        <dbReference type="EMBL" id="TDN56960.1"/>
    </source>
</evidence>
<feature type="compositionally biased region" description="Basic and acidic residues" evidence="3">
    <location>
        <begin position="106"/>
        <end position="119"/>
    </location>
</feature>
<dbReference type="Gene3D" id="1.20.120.1490">
    <property type="match status" value="1"/>
</dbReference>
<sequence>MPPPHGVAVAPATALPCLDLAACKEPRRRPVYAGNIFPTHRGPPLEEDKVRIIDRRFDSKNKSAVNRQRFMRRFKQQIRRAVSDAIQGRSIRDLDNGEKISIPTRDLSEPHFQHGRGGEWEQVFPGNDQFSGGDLINRPMGGGAGGSGSGKASNEGEGEDDFVFQLSREEFLDVFFDDLALPNLVRTQLARITDYKTQRAGFTSDGVPANINVVRSMRGALGRRLAVGSPYNSRLRELHKELEALLKEQDEDSDEVRALREEMGKLRAKIERIPFIDSFDLRYNNRIKVPRPTTQAVMFCVMDVSGSMDEEKKATAKRFFMLLYLFLNRSYEHIEVVFIRHHTVAKEVDEDEFFHSRESGGTVVSSALNLMRDVIHQRYAGGEWNIYGAQASDGDNWDNDSPICREVLGEGILPWCQYFAYIEITPGEPQNLWREYEKLQGAHANFALQRIEEPADIYPVFRELFKKNLA</sequence>
<evidence type="ECO:0000256" key="3">
    <source>
        <dbReference type="SAM" id="MobiDB-lite"/>
    </source>
</evidence>
<gene>
    <name evidence="4" type="ORF">C7389_101342</name>
</gene>
<dbReference type="PANTHER" id="PTHR30510:SF2">
    <property type="entry name" value="UPF0229 PROTEIN YEAH"/>
    <property type="match status" value="1"/>
</dbReference>